<evidence type="ECO:0000313" key="3">
    <source>
        <dbReference type="EnsemblMetazoa" id="SMAR000566-PA"/>
    </source>
</evidence>
<dbReference type="EMBL" id="JH430144">
    <property type="status" value="NOT_ANNOTATED_CDS"/>
    <property type="molecule type" value="Genomic_DNA"/>
</dbReference>
<protein>
    <submittedName>
        <fullName evidence="3">Uncharacterized protein</fullName>
    </submittedName>
</protein>
<keyword evidence="2" id="KW-0812">Transmembrane</keyword>
<reference evidence="4" key="1">
    <citation type="submission" date="2011-05" db="EMBL/GenBank/DDBJ databases">
        <authorList>
            <person name="Richards S.R."/>
            <person name="Qu J."/>
            <person name="Jiang H."/>
            <person name="Jhangiani S.N."/>
            <person name="Agravi P."/>
            <person name="Goodspeed R."/>
            <person name="Gross S."/>
            <person name="Mandapat C."/>
            <person name="Jackson L."/>
            <person name="Mathew T."/>
            <person name="Pu L."/>
            <person name="Thornton R."/>
            <person name="Saada N."/>
            <person name="Wilczek-Boney K.B."/>
            <person name="Lee S."/>
            <person name="Kovar C."/>
            <person name="Wu Y."/>
            <person name="Scherer S.E."/>
            <person name="Worley K.C."/>
            <person name="Muzny D.M."/>
            <person name="Gibbs R."/>
        </authorList>
    </citation>
    <scope>NUCLEOTIDE SEQUENCE</scope>
    <source>
        <strain evidence="4">Brora</strain>
    </source>
</reference>
<sequence>MTVQAANKIVSTFLQLMAELCYLLHPFESRKQQGSIHLIYVPEFTPYEPIDHFGCKALLLSLKHNITSMPQNAASFILLTKTNLLQWRSKLLSPMTNNANSSNIAPILNKLTVTTSPIPEASTKLILHLSTATPFRRNKEMTRYDNSWIRPEIHNKHPGRDVIFHDTFDTTKTESTRMSTLHSILRILPAFVVIAFLIFCWYCFVYHRLQRRHRRTRTLLCQYQTLLNGHAGNDLARNLMVTNPETGPNGVLCSSSTYNSCLNSETDSVCRQEPTQTPQNTPDDDARARTRSYPPTYDEIFPPPYEALYGNIV</sequence>
<evidence type="ECO:0000313" key="4">
    <source>
        <dbReference type="Proteomes" id="UP000014500"/>
    </source>
</evidence>
<keyword evidence="4" id="KW-1185">Reference proteome</keyword>
<evidence type="ECO:0000256" key="1">
    <source>
        <dbReference type="SAM" id="MobiDB-lite"/>
    </source>
</evidence>
<proteinExistence type="predicted"/>
<evidence type="ECO:0000256" key="2">
    <source>
        <dbReference type="SAM" id="Phobius"/>
    </source>
</evidence>
<dbReference type="EnsemblMetazoa" id="SMAR000566-RA">
    <property type="protein sequence ID" value="SMAR000566-PA"/>
    <property type="gene ID" value="SMAR000566"/>
</dbReference>
<keyword evidence="2" id="KW-0472">Membrane</keyword>
<dbReference type="Proteomes" id="UP000014500">
    <property type="component" value="Unassembled WGS sequence"/>
</dbReference>
<dbReference type="HOGENOM" id="CLU_889411_0_0_1"/>
<accession>T1II74</accession>
<feature type="transmembrane region" description="Helical" evidence="2">
    <location>
        <begin position="187"/>
        <end position="207"/>
    </location>
</feature>
<name>T1II74_STRMM</name>
<dbReference type="AlphaFoldDB" id="T1II74"/>
<feature type="region of interest" description="Disordered" evidence="1">
    <location>
        <begin position="269"/>
        <end position="296"/>
    </location>
</feature>
<organism evidence="3 4">
    <name type="scientific">Strigamia maritima</name>
    <name type="common">European centipede</name>
    <name type="synonym">Geophilus maritimus</name>
    <dbReference type="NCBI Taxonomy" id="126957"/>
    <lineage>
        <taxon>Eukaryota</taxon>
        <taxon>Metazoa</taxon>
        <taxon>Ecdysozoa</taxon>
        <taxon>Arthropoda</taxon>
        <taxon>Myriapoda</taxon>
        <taxon>Chilopoda</taxon>
        <taxon>Pleurostigmophora</taxon>
        <taxon>Geophilomorpha</taxon>
        <taxon>Linotaeniidae</taxon>
        <taxon>Strigamia</taxon>
    </lineage>
</organism>
<keyword evidence="2" id="KW-1133">Transmembrane helix</keyword>
<feature type="compositionally biased region" description="Polar residues" evidence="1">
    <location>
        <begin position="269"/>
        <end position="281"/>
    </location>
</feature>
<reference evidence="3" key="2">
    <citation type="submission" date="2015-02" db="UniProtKB">
        <authorList>
            <consortium name="EnsemblMetazoa"/>
        </authorList>
    </citation>
    <scope>IDENTIFICATION</scope>
</reference>